<organism evidence="4 5">
    <name type="scientific">Marinobacter algicola DG893</name>
    <dbReference type="NCBI Taxonomy" id="443152"/>
    <lineage>
        <taxon>Bacteria</taxon>
        <taxon>Pseudomonadati</taxon>
        <taxon>Pseudomonadota</taxon>
        <taxon>Gammaproteobacteria</taxon>
        <taxon>Pseudomonadales</taxon>
        <taxon>Marinobacteraceae</taxon>
        <taxon>Marinobacter</taxon>
    </lineage>
</organism>
<keyword evidence="1 2" id="KW-0436">Ligase</keyword>
<sequence length="325" mass="34826">MKSKALLGLLADGQFHSGESLASSLGISRTAIWKQIRRASEEGVRIETIRGKGYRLLSDMDLLEAEGIVQGLAPDCRSRVELIVLDEVDSTNAEIVRRRAGRSGSDSGRIPVCIADCQTAGRGRRGRPWQSPQGQNLYLSLGLTFRGSFAMLDGLSLVLGVAVAEALEQQGVAGVGLKWPNDIFLGGSKLAGILVELQGELEEGVVQVVAGIGLNVHMKESAEVDQSWSSLDIAMPERRWGRSELAASLVNSVLDSVDEFASQGFSGFRSRWQSRDIFSGKSLVASQGGLAGNGCGIDDTGNYLIDDGEELVRVRAGEISLRVRP</sequence>
<name>A6F192_9GAMM</name>
<dbReference type="InterPro" id="IPR013196">
    <property type="entry name" value="HTH_11"/>
</dbReference>
<feature type="DNA-binding region" description="H-T-H motif" evidence="2">
    <location>
        <begin position="18"/>
        <end position="37"/>
    </location>
</feature>
<dbReference type="Pfam" id="PF08279">
    <property type="entry name" value="HTH_11"/>
    <property type="match status" value="1"/>
</dbReference>
<evidence type="ECO:0000313" key="5">
    <source>
        <dbReference type="Proteomes" id="UP000005856"/>
    </source>
</evidence>
<dbReference type="HAMAP" id="MF_00978">
    <property type="entry name" value="Bifunct_BirA"/>
    <property type="match status" value="1"/>
</dbReference>
<dbReference type="InterPro" id="IPR030855">
    <property type="entry name" value="Bifunct_BirA"/>
</dbReference>
<keyword evidence="2" id="KW-0678">Repressor</keyword>
<evidence type="ECO:0000259" key="3">
    <source>
        <dbReference type="PROSITE" id="PS51733"/>
    </source>
</evidence>
<dbReference type="InterPro" id="IPR036390">
    <property type="entry name" value="WH_DNA-bd_sf"/>
</dbReference>
<feature type="domain" description="BPL/LPL catalytic" evidence="3">
    <location>
        <begin position="67"/>
        <end position="261"/>
    </location>
</feature>
<feature type="binding site" evidence="2">
    <location>
        <begin position="122"/>
        <end position="124"/>
    </location>
    <ligand>
        <name>biotin</name>
        <dbReference type="ChEBI" id="CHEBI:57586"/>
    </ligand>
</feature>
<keyword evidence="2" id="KW-0547">Nucleotide-binding</keyword>
<dbReference type="CDD" id="cd16442">
    <property type="entry name" value="BPL"/>
    <property type="match status" value="1"/>
</dbReference>
<evidence type="ECO:0000313" key="4">
    <source>
        <dbReference type="EMBL" id="EDM47541.1"/>
    </source>
</evidence>
<keyword evidence="2" id="KW-0067">ATP-binding</keyword>
<dbReference type="Gene3D" id="1.10.10.10">
    <property type="entry name" value="Winged helix-like DNA-binding domain superfamily/Winged helix DNA-binding domain"/>
    <property type="match status" value="1"/>
</dbReference>
<dbReference type="GO" id="GO:0005737">
    <property type="term" value="C:cytoplasm"/>
    <property type="evidence" value="ECO:0007669"/>
    <property type="project" value="TreeGrafter"/>
</dbReference>
<dbReference type="Proteomes" id="UP000005856">
    <property type="component" value="Unassembled WGS sequence"/>
</dbReference>
<dbReference type="EMBL" id="ABCP01000016">
    <property type="protein sequence ID" value="EDM47541.1"/>
    <property type="molecule type" value="Genomic_DNA"/>
</dbReference>
<feature type="binding site" evidence="2">
    <location>
        <position position="118"/>
    </location>
    <ligand>
        <name>biotin</name>
        <dbReference type="ChEBI" id="CHEBI:57586"/>
    </ligand>
</feature>
<dbReference type="STRING" id="443152.MDG893_13909"/>
<dbReference type="GO" id="GO:0003677">
    <property type="term" value="F:DNA binding"/>
    <property type="evidence" value="ECO:0007669"/>
    <property type="project" value="UniProtKB-UniRule"/>
</dbReference>
<keyword evidence="2" id="KW-0238">DNA-binding</keyword>
<keyword evidence="2" id="KW-0092">Biotin</keyword>
<dbReference type="PANTHER" id="PTHR12835:SF5">
    <property type="entry name" value="BIOTIN--PROTEIN LIGASE"/>
    <property type="match status" value="1"/>
</dbReference>
<dbReference type="PANTHER" id="PTHR12835">
    <property type="entry name" value="BIOTIN PROTEIN LIGASE"/>
    <property type="match status" value="1"/>
</dbReference>
<dbReference type="GO" id="GO:0006355">
    <property type="term" value="P:regulation of DNA-templated transcription"/>
    <property type="evidence" value="ECO:0007669"/>
    <property type="project" value="UniProtKB-UniRule"/>
</dbReference>
<dbReference type="InterPro" id="IPR004143">
    <property type="entry name" value="BPL_LPL_catalytic"/>
</dbReference>
<dbReference type="AlphaFoldDB" id="A6F192"/>
<dbReference type="EC" id="6.3.4.15" evidence="2"/>
<dbReference type="eggNOG" id="COG0340">
    <property type="taxonomic scope" value="Bacteria"/>
</dbReference>
<dbReference type="PROSITE" id="PS51733">
    <property type="entry name" value="BPL_LPL_CATALYTIC"/>
    <property type="match status" value="1"/>
</dbReference>
<evidence type="ECO:0000256" key="1">
    <source>
        <dbReference type="ARBA" id="ARBA00022598"/>
    </source>
</evidence>
<dbReference type="Gene3D" id="3.30.930.10">
    <property type="entry name" value="Bira Bifunctional Protein, Domain 2"/>
    <property type="match status" value="1"/>
</dbReference>
<dbReference type="Pfam" id="PF03099">
    <property type="entry name" value="BPL_LplA_LipB"/>
    <property type="match status" value="1"/>
</dbReference>
<protein>
    <recommendedName>
        <fullName evidence="2">Bifunctional ligase/repressor BirA</fullName>
    </recommendedName>
    <alternativeName>
        <fullName evidence="2">Biotin operon repressor</fullName>
    </alternativeName>
    <alternativeName>
        <fullName evidence="2">Biotin--[acetyl-CoA-carboxylase] ligase</fullName>
        <ecNumber evidence="2">6.3.4.15</ecNumber>
    </alternativeName>
    <alternativeName>
        <fullName evidence="2">Biotin--protein ligase</fullName>
    </alternativeName>
    <alternativeName>
        <fullName evidence="2">Biotin-[acetyl-CoA carboxylase] synthetase</fullName>
    </alternativeName>
</protein>
<dbReference type="eggNOG" id="COG1654">
    <property type="taxonomic scope" value="Bacteria"/>
</dbReference>
<keyword evidence="2" id="KW-0804">Transcription</keyword>
<dbReference type="SUPFAM" id="SSF46785">
    <property type="entry name" value="Winged helix' DNA-binding domain"/>
    <property type="match status" value="1"/>
</dbReference>
<reference evidence="4 5" key="1">
    <citation type="submission" date="2007-06" db="EMBL/GenBank/DDBJ databases">
        <authorList>
            <person name="Green D."/>
            <person name="Ferriera S."/>
            <person name="Johnson J."/>
            <person name="Kravitz S."/>
            <person name="Beeson K."/>
            <person name="Sutton G."/>
            <person name="Rogers Y.-H."/>
            <person name="Friedman R."/>
            <person name="Frazier M."/>
            <person name="Venter J.C."/>
        </authorList>
    </citation>
    <scope>NUCLEOTIDE SEQUENCE [LARGE SCALE GENOMIC DNA]</scope>
    <source>
        <strain evidence="4 5">DG893</strain>
    </source>
</reference>
<evidence type="ECO:0000256" key="2">
    <source>
        <dbReference type="HAMAP-Rule" id="MF_00978"/>
    </source>
</evidence>
<keyword evidence="2" id="KW-0805">Transcription regulation</keyword>
<dbReference type="InterPro" id="IPR045864">
    <property type="entry name" value="aa-tRNA-synth_II/BPL/LPL"/>
</dbReference>
<keyword evidence="5" id="KW-1185">Reference proteome</keyword>
<comment type="catalytic activity">
    <reaction evidence="2">
        <text>biotin + L-lysyl-[protein] + ATP = N(6)-biotinyl-L-lysyl-[protein] + AMP + diphosphate + H(+)</text>
        <dbReference type="Rhea" id="RHEA:11756"/>
        <dbReference type="Rhea" id="RHEA-COMP:9752"/>
        <dbReference type="Rhea" id="RHEA-COMP:10505"/>
        <dbReference type="ChEBI" id="CHEBI:15378"/>
        <dbReference type="ChEBI" id="CHEBI:29969"/>
        <dbReference type="ChEBI" id="CHEBI:30616"/>
        <dbReference type="ChEBI" id="CHEBI:33019"/>
        <dbReference type="ChEBI" id="CHEBI:57586"/>
        <dbReference type="ChEBI" id="CHEBI:83144"/>
        <dbReference type="ChEBI" id="CHEBI:456215"/>
        <dbReference type="EC" id="6.3.4.15"/>
    </reaction>
</comment>
<dbReference type="GO" id="GO:0005524">
    <property type="term" value="F:ATP binding"/>
    <property type="evidence" value="ECO:0007669"/>
    <property type="project" value="UniProtKB-UniRule"/>
</dbReference>
<comment type="function">
    <text evidence="2">Acts both as a biotin--[acetyl-CoA-carboxylase] ligase and a biotin-operon repressor. In the presence of ATP, BirA activates biotin to form the BirA-biotinyl-5'-adenylate (BirA-bio-5'-AMP or holoBirA) complex. HoloBirA can either transfer the biotinyl moiety to the biotin carboxyl carrier protein (BCCP) subunit of acetyl-CoA carboxylase, or bind to the biotin operator site and inhibit transcription of the operon.</text>
</comment>
<feature type="binding site" evidence="2">
    <location>
        <position position="189"/>
    </location>
    <ligand>
        <name>biotin</name>
        <dbReference type="ChEBI" id="CHEBI:57586"/>
    </ligand>
</feature>
<dbReference type="InterPro" id="IPR004408">
    <property type="entry name" value="Biotin_CoA_COase_ligase"/>
</dbReference>
<dbReference type="GO" id="GO:0004077">
    <property type="term" value="F:biotin--[biotin carboxyl-carrier protein] ligase activity"/>
    <property type="evidence" value="ECO:0007669"/>
    <property type="project" value="UniProtKB-UniRule"/>
</dbReference>
<dbReference type="SUPFAM" id="SSF55681">
    <property type="entry name" value="Class II aaRS and biotin synthetases"/>
    <property type="match status" value="1"/>
</dbReference>
<comment type="caution">
    <text evidence="4">The sequence shown here is derived from an EMBL/GenBank/DDBJ whole genome shotgun (WGS) entry which is preliminary data.</text>
</comment>
<dbReference type="RefSeq" id="WP_007154032.1">
    <property type="nucleotide sequence ID" value="NZ_ABCP01000016.1"/>
</dbReference>
<gene>
    <name evidence="2" type="primary">birA</name>
    <name evidence="4" type="ORF">MDG893_13909</name>
</gene>
<dbReference type="InterPro" id="IPR036388">
    <property type="entry name" value="WH-like_DNA-bd_sf"/>
</dbReference>
<proteinExistence type="inferred from homology"/>
<dbReference type="NCBIfam" id="TIGR00121">
    <property type="entry name" value="birA_ligase"/>
    <property type="match status" value="1"/>
</dbReference>
<comment type="similarity">
    <text evidence="2">Belongs to the biotin--protein ligase family.</text>
</comment>
<accession>A6F192</accession>
<dbReference type="OrthoDB" id="9807064at2"/>
<feature type="binding site" evidence="2">
    <location>
        <begin position="90"/>
        <end position="92"/>
    </location>
    <ligand>
        <name>biotin</name>
        <dbReference type="ChEBI" id="CHEBI:57586"/>
    </ligand>
</feature>